<proteinExistence type="predicted"/>
<evidence type="ECO:0000313" key="3">
    <source>
        <dbReference type="Proteomes" id="UP000662747"/>
    </source>
</evidence>
<feature type="domain" description="Immunity MXAN-0049 protein" evidence="1">
    <location>
        <begin position="57"/>
        <end position="182"/>
    </location>
</feature>
<evidence type="ECO:0000259" key="1">
    <source>
        <dbReference type="Pfam" id="PF07791"/>
    </source>
</evidence>
<sequence>MQNEYFVLESAASNDYPMLEWDEYLATFGNSRPFKPLGRPVKLRLGKPIPKNPIMVDFHELPAPVFSPRVKEALEPLDIHGVQFVLADVKVKPDDVRPYWILNVYNWIACVDRGHSILSLFDDGGVLGVKKLVLDEKALSEIPLERRLVFCLRESLSTHVFHQSMVEKVLALKPEGLRFIPVSRWSDSAAFQP</sequence>
<protein>
    <recommendedName>
        <fullName evidence="1">Immunity MXAN-0049 protein domain-containing protein</fullName>
    </recommendedName>
</protein>
<organism evidence="2 3">
    <name type="scientific">Pyxidicoccus parkwayensis</name>
    <dbReference type="NCBI Taxonomy" id="2813578"/>
    <lineage>
        <taxon>Bacteria</taxon>
        <taxon>Pseudomonadati</taxon>
        <taxon>Myxococcota</taxon>
        <taxon>Myxococcia</taxon>
        <taxon>Myxococcales</taxon>
        <taxon>Cystobacterineae</taxon>
        <taxon>Myxococcaceae</taxon>
        <taxon>Pyxidicoccus</taxon>
    </lineage>
</organism>
<accession>A0ABX7NZZ9</accession>
<dbReference type="Proteomes" id="UP000662747">
    <property type="component" value="Chromosome"/>
</dbReference>
<reference evidence="2 3" key="1">
    <citation type="submission" date="2021-02" db="EMBL/GenBank/DDBJ databases">
        <title>De Novo genome assembly of isolated myxobacteria.</title>
        <authorList>
            <person name="Stevens D.C."/>
        </authorList>
    </citation>
    <scope>NUCLEOTIDE SEQUENCE [LARGE SCALE GENOMIC DNA]</scope>
    <source>
        <strain evidence="3">SCPEA02</strain>
    </source>
</reference>
<keyword evidence="3" id="KW-1185">Reference proteome</keyword>
<dbReference type="Pfam" id="PF07791">
    <property type="entry name" value="Imm11"/>
    <property type="match status" value="1"/>
</dbReference>
<name>A0ABX7NZZ9_9BACT</name>
<gene>
    <name evidence="2" type="ORF">JY651_05380</name>
</gene>
<dbReference type="InterPro" id="IPR012433">
    <property type="entry name" value="Imm11"/>
</dbReference>
<dbReference type="EMBL" id="CP071090">
    <property type="protein sequence ID" value="QSQ24395.1"/>
    <property type="molecule type" value="Genomic_DNA"/>
</dbReference>
<evidence type="ECO:0000313" key="2">
    <source>
        <dbReference type="EMBL" id="QSQ24395.1"/>
    </source>
</evidence>